<evidence type="ECO:0000256" key="6">
    <source>
        <dbReference type="ARBA" id="ARBA00023065"/>
    </source>
</evidence>
<proteinExistence type="inferred from homology"/>
<evidence type="ECO:0000259" key="10">
    <source>
        <dbReference type="Pfam" id="PF16916"/>
    </source>
</evidence>
<dbReference type="NCBIfam" id="TIGR01297">
    <property type="entry name" value="CDF"/>
    <property type="match status" value="1"/>
</dbReference>
<comment type="subcellular location">
    <subcellularLocation>
        <location evidence="1">Membrane</location>
        <topology evidence="1">Multi-pass membrane protein</topology>
    </subcellularLocation>
</comment>
<feature type="transmembrane region" description="Helical" evidence="8">
    <location>
        <begin position="12"/>
        <end position="37"/>
    </location>
</feature>
<dbReference type="EMBL" id="DQZR01000187">
    <property type="protein sequence ID" value="HDM36460.1"/>
    <property type="molecule type" value="Genomic_DNA"/>
</dbReference>
<dbReference type="SUPFAM" id="SSF161111">
    <property type="entry name" value="Cation efflux protein transmembrane domain-like"/>
    <property type="match status" value="1"/>
</dbReference>
<evidence type="ECO:0000256" key="7">
    <source>
        <dbReference type="ARBA" id="ARBA00023136"/>
    </source>
</evidence>
<dbReference type="SUPFAM" id="SSF160240">
    <property type="entry name" value="Cation efflux protein cytoplasmic domain-like"/>
    <property type="match status" value="1"/>
</dbReference>
<evidence type="ECO:0000256" key="8">
    <source>
        <dbReference type="SAM" id="Phobius"/>
    </source>
</evidence>
<evidence type="ECO:0000256" key="4">
    <source>
        <dbReference type="ARBA" id="ARBA00022692"/>
    </source>
</evidence>
<feature type="transmembrane region" description="Helical" evidence="8">
    <location>
        <begin position="170"/>
        <end position="191"/>
    </location>
</feature>
<evidence type="ECO:0000256" key="2">
    <source>
        <dbReference type="ARBA" id="ARBA00008873"/>
    </source>
</evidence>
<name>A0A7C1B2E7_9EURY</name>
<dbReference type="InterPro" id="IPR027470">
    <property type="entry name" value="Cation_efflux_CTD"/>
</dbReference>
<feature type="transmembrane region" description="Helical" evidence="8">
    <location>
        <begin position="108"/>
        <end position="131"/>
    </location>
</feature>
<dbReference type="Pfam" id="PF01545">
    <property type="entry name" value="Cation_efflux"/>
    <property type="match status" value="1"/>
</dbReference>
<dbReference type="PANTHER" id="PTHR11562">
    <property type="entry name" value="CATION EFFLUX PROTEIN/ ZINC TRANSPORTER"/>
    <property type="match status" value="1"/>
</dbReference>
<feature type="domain" description="Cation efflux protein cytoplasmic" evidence="10">
    <location>
        <begin position="203"/>
        <end position="276"/>
    </location>
</feature>
<evidence type="ECO:0000256" key="5">
    <source>
        <dbReference type="ARBA" id="ARBA00022989"/>
    </source>
</evidence>
<evidence type="ECO:0000259" key="9">
    <source>
        <dbReference type="Pfam" id="PF01545"/>
    </source>
</evidence>
<feature type="domain" description="Cation efflux protein transmembrane" evidence="9">
    <location>
        <begin position="10"/>
        <end position="199"/>
    </location>
</feature>
<dbReference type="Proteomes" id="UP000885863">
    <property type="component" value="Unassembled WGS sequence"/>
</dbReference>
<dbReference type="PANTHER" id="PTHR11562:SF17">
    <property type="entry name" value="RE54080P-RELATED"/>
    <property type="match status" value="1"/>
</dbReference>
<keyword evidence="6" id="KW-0406">Ion transport</keyword>
<keyword evidence="4 8" id="KW-0812">Transmembrane</keyword>
<keyword evidence="3" id="KW-0813">Transport</keyword>
<dbReference type="Gene3D" id="1.20.1510.10">
    <property type="entry name" value="Cation efflux protein transmembrane domain"/>
    <property type="match status" value="1"/>
</dbReference>
<organism evidence="11">
    <name type="scientific">Candidatus Syntropharchaeum butanivorans</name>
    <dbReference type="NCBI Taxonomy" id="1839936"/>
    <lineage>
        <taxon>Archaea</taxon>
        <taxon>Methanobacteriati</taxon>
        <taxon>Methanobacteriota</taxon>
        <taxon>Stenosarchaea group</taxon>
        <taxon>Methanomicrobia</taxon>
        <taxon>Methanosarcinales</taxon>
        <taxon>ANME-2 cluster</taxon>
        <taxon>Candidatus Syntropharchaeum</taxon>
    </lineage>
</organism>
<dbReference type="InterPro" id="IPR036837">
    <property type="entry name" value="Cation_efflux_CTD_sf"/>
</dbReference>
<reference evidence="11" key="1">
    <citation type="journal article" date="2020" name="mSystems">
        <title>Genome- and Community-Level Interaction Insights into Carbon Utilization and Element Cycling Functions of Hydrothermarchaeota in Hydrothermal Sediment.</title>
        <authorList>
            <person name="Zhou Z."/>
            <person name="Liu Y."/>
            <person name="Xu W."/>
            <person name="Pan J."/>
            <person name="Luo Z.H."/>
            <person name="Li M."/>
        </authorList>
    </citation>
    <scope>NUCLEOTIDE SEQUENCE [LARGE SCALE GENOMIC DNA]</scope>
    <source>
        <strain evidence="11">HyVt-185</strain>
    </source>
</reference>
<keyword evidence="7 8" id="KW-0472">Membrane</keyword>
<dbReference type="GO" id="GO:0005385">
    <property type="term" value="F:zinc ion transmembrane transporter activity"/>
    <property type="evidence" value="ECO:0007669"/>
    <property type="project" value="TreeGrafter"/>
</dbReference>
<protein>
    <submittedName>
        <fullName evidence="11">Cation transporter</fullName>
    </submittedName>
</protein>
<feature type="transmembrane region" description="Helical" evidence="8">
    <location>
        <begin position="143"/>
        <end position="164"/>
    </location>
</feature>
<dbReference type="InterPro" id="IPR027469">
    <property type="entry name" value="Cation_efflux_TMD_sf"/>
</dbReference>
<evidence type="ECO:0000313" key="11">
    <source>
        <dbReference type="EMBL" id="HDM36460.1"/>
    </source>
</evidence>
<comment type="similarity">
    <text evidence="2">Belongs to the cation diffusion facilitator (CDF) transporter (TC 2.A.4) family. SLC30A subfamily.</text>
</comment>
<accession>A0A7C1B2E7</accession>
<gene>
    <name evidence="11" type="ORF">ENG09_04320</name>
</gene>
<dbReference type="Pfam" id="PF16916">
    <property type="entry name" value="ZT_dimer"/>
    <property type="match status" value="1"/>
</dbReference>
<feature type="transmembrane region" description="Helical" evidence="8">
    <location>
        <begin position="72"/>
        <end position="96"/>
    </location>
</feature>
<sequence>MTGSDIERRLKVAIALTVLFFVVEIIGGLISGSLSLLGDAGHMFRDIFALLITLSAINLAKKLPTKTKTFGYHRIEIFAALVNGIMLIGISGWIFQEAYIRLLTPHPINSRIMFTVALTGLLVNLYVALTLHGSQDINVRSAFIHVLTDTLSSLAVILASVLIFFTGEMIIDPLLGVGIAAFVLASAVMIIKDALHVLLEFTPKGISFDEIIRDIEEVDGVEDVHDVHLWSLCSNINLIDAHILTNELNLMKVEEIKREIKRRLEKYGIKHATLEFECEACRRDEKVEKMEH</sequence>
<evidence type="ECO:0000256" key="1">
    <source>
        <dbReference type="ARBA" id="ARBA00004141"/>
    </source>
</evidence>
<feature type="transmembrane region" description="Helical" evidence="8">
    <location>
        <begin position="43"/>
        <end position="60"/>
    </location>
</feature>
<dbReference type="InterPro" id="IPR050681">
    <property type="entry name" value="CDF/SLC30A"/>
</dbReference>
<dbReference type="InterPro" id="IPR058533">
    <property type="entry name" value="Cation_efflux_TM"/>
</dbReference>
<dbReference type="InterPro" id="IPR002524">
    <property type="entry name" value="Cation_efflux"/>
</dbReference>
<dbReference type="AlphaFoldDB" id="A0A7C1B2E7"/>
<keyword evidence="5 8" id="KW-1133">Transmembrane helix</keyword>
<comment type="caution">
    <text evidence="11">The sequence shown here is derived from an EMBL/GenBank/DDBJ whole genome shotgun (WGS) entry which is preliminary data.</text>
</comment>
<dbReference type="GO" id="GO:0005886">
    <property type="term" value="C:plasma membrane"/>
    <property type="evidence" value="ECO:0007669"/>
    <property type="project" value="TreeGrafter"/>
</dbReference>
<evidence type="ECO:0000256" key="3">
    <source>
        <dbReference type="ARBA" id="ARBA00022448"/>
    </source>
</evidence>